<dbReference type="Pfam" id="PF01184">
    <property type="entry name" value="Gpr1_Fun34_YaaH"/>
    <property type="match status" value="1"/>
</dbReference>
<dbReference type="Proteomes" id="UP000242146">
    <property type="component" value="Unassembled WGS sequence"/>
</dbReference>
<comment type="caution">
    <text evidence="7">The sequence shown here is derived from an EMBL/GenBank/DDBJ whole genome shotgun (WGS) entry which is preliminary data.</text>
</comment>
<dbReference type="InterPro" id="IPR051633">
    <property type="entry name" value="AceTr"/>
</dbReference>
<evidence type="ECO:0000256" key="4">
    <source>
        <dbReference type="ARBA" id="ARBA00022989"/>
    </source>
</evidence>
<dbReference type="PANTHER" id="PTHR31123:SF1">
    <property type="entry name" value="ACCUMULATION OF DYADS PROTEIN 2-RELATED"/>
    <property type="match status" value="1"/>
</dbReference>
<protein>
    <recommendedName>
        <fullName evidence="9">GPR1/FUN34/yaaH family protein</fullName>
    </recommendedName>
</protein>
<keyword evidence="5 6" id="KW-0472">Membrane</keyword>
<feature type="transmembrane region" description="Helical" evidence="6">
    <location>
        <begin position="12"/>
        <end position="32"/>
    </location>
</feature>
<evidence type="ECO:0000313" key="7">
    <source>
        <dbReference type="EMBL" id="ORX58107.1"/>
    </source>
</evidence>
<feature type="transmembrane region" description="Helical" evidence="6">
    <location>
        <begin position="153"/>
        <end position="179"/>
    </location>
</feature>
<dbReference type="OrthoDB" id="3648309at2759"/>
<evidence type="ECO:0000256" key="3">
    <source>
        <dbReference type="ARBA" id="ARBA00022692"/>
    </source>
</evidence>
<dbReference type="GO" id="GO:0015123">
    <property type="term" value="F:acetate transmembrane transporter activity"/>
    <property type="evidence" value="ECO:0007669"/>
    <property type="project" value="TreeGrafter"/>
</dbReference>
<feature type="transmembrane region" description="Helical" evidence="6">
    <location>
        <begin position="39"/>
        <end position="57"/>
    </location>
</feature>
<keyword evidence="4 6" id="KW-1133">Transmembrane helix</keyword>
<accession>A0A1X2GNW2</accession>
<gene>
    <name evidence="7" type="ORF">DM01DRAFT_1318833</name>
</gene>
<feature type="transmembrane region" description="Helical" evidence="6">
    <location>
        <begin position="100"/>
        <end position="118"/>
    </location>
</feature>
<dbReference type="STRING" id="101127.A0A1X2GNW2"/>
<evidence type="ECO:0000256" key="5">
    <source>
        <dbReference type="ARBA" id="ARBA00023136"/>
    </source>
</evidence>
<evidence type="ECO:0000256" key="1">
    <source>
        <dbReference type="ARBA" id="ARBA00004141"/>
    </source>
</evidence>
<dbReference type="AlphaFoldDB" id="A0A1X2GNW2"/>
<feature type="transmembrane region" description="Helical" evidence="6">
    <location>
        <begin position="124"/>
        <end position="141"/>
    </location>
</feature>
<keyword evidence="8" id="KW-1185">Reference proteome</keyword>
<dbReference type="PANTHER" id="PTHR31123">
    <property type="entry name" value="ACCUMULATION OF DYADS PROTEIN 2-RELATED"/>
    <property type="match status" value="1"/>
</dbReference>
<organism evidence="7 8">
    <name type="scientific">Hesseltinella vesiculosa</name>
    <dbReference type="NCBI Taxonomy" id="101127"/>
    <lineage>
        <taxon>Eukaryota</taxon>
        <taxon>Fungi</taxon>
        <taxon>Fungi incertae sedis</taxon>
        <taxon>Mucoromycota</taxon>
        <taxon>Mucoromycotina</taxon>
        <taxon>Mucoromycetes</taxon>
        <taxon>Mucorales</taxon>
        <taxon>Cunninghamellaceae</taxon>
        <taxon>Hesseltinella</taxon>
    </lineage>
</organism>
<evidence type="ECO:0000256" key="6">
    <source>
        <dbReference type="SAM" id="Phobius"/>
    </source>
</evidence>
<comment type="subcellular location">
    <subcellularLocation>
        <location evidence="1">Membrane</location>
        <topology evidence="1">Multi-pass membrane protein</topology>
    </subcellularLocation>
</comment>
<reference evidence="7 8" key="1">
    <citation type="submission" date="2016-07" db="EMBL/GenBank/DDBJ databases">
        <title>Pervasive Adenine N6-methylation of Active Genes in Fungi.</title>
        <authorList>
            <consortium name="DOE Joint Genome Institute"/>
            <person name="Mondo S.J."/>
            <person name="Dannebaum R.O."/>
            <person name="Kuo R.C."/>
            <person name="Labutti K."/>
            <person name="Haridas S."/>
            <person name="Kuo A."/>
            <person name="Salamov A."/>
            <person name="Ahrendt S.R."/>
            <person name="Lipzen A."/>
            <person name="Sullivan W."/>
            <person name="Andreopoulos W.B."/>
            <person name="Clum A."/>
            <person name="Lindquist E."/>
            <person name="Daum C."/>
            <person name="Ramamoorthy G.K."/>
            <person name="Gryganskyi A."/>
            <person name="Culley D."/>
            <person name="Magnuson J.K."/>
            <person name="James T.Y."/>
            <person name="O'Malley M.A."/>
            <person name="Stajich J.E."/>
            <person name="Spatafora J.W."/>
            <person name="Visel A."/>
            <person name="Grigoriev I.V."/>
        </authorList>
    </citation>
    <scope>NUCLEOTIDE SEQUENCE [LARGE SCALE GENOMIC DNA]</scope>
    <source>
        <strain evidence="7 8">NRRL 3301</strain>
    </source>
</reference>
<evidence type="ECO:0000256" key="2">
    <source>
        <dbReference type="ARBA" id="ARBA00005587"/>
    </source>
</evidence>
<evidence type="ECO:0008006" key="9">
    <source>
        <dbReference type="Google" id="ProtNLM"/>
    </source>
</evidence>
<keyword evidence="3 6" id="KW-0812">Transmembrane</keyword>
<evidence type="ECO:0000313" key="8">
    <source>
        <dbReference type="Proteomes" id="UP000242146"/>
    </source>
</evidence>
<proteinExistence type="inferred from homology"/>
<dbReference type="EMBL" id="MCGT01000007">
    <property type="protein sequence ID" value="ORX58107.1"/>
    <property type="molecule type" value="Genomic_DNA"/>
</dbReference>
<sequence length="189" mass="20208">MQVSKYNFVPLAFQGFSFGSIALGFCNIGLVLPQTVPQMAIGMCFASAFLGLTIGSISEILQGNVAIGTTMGTNAGFYLAYMIMFTPSTGLLADPRDLQIAASVLSFAYGIPTFFFFIGTLKHGLWLIKLLMLEVSLAYILSGAGNAINNSTVVAAGGWFSIILGVTAWYISFAMIFAVEDSHLKLPLF</sequence>
<dbReference type="GO" id="GO:0005886">
    <property type="term" value="C:plasma membrane"/>
    <property type="evidence" value="ECO:0007669"/>
    <property type="project" value="TreeGrafter"/>
</dbReference>
<dbReference type="InterPro" id="IPR000791">
    <property type="entry name" value="Gpr1/Fun34/SatP-like"/>
</dbReference>
<feature type="transmembrane region" description="Helical" evidence="6">
    <location>
        <begin position="77"/>
        <end position="93"/>
    </location>
</feature>
<name>A0A1X2GNW2_9FUNG</name>
<comment type="similarity">
    <text evidence="2">Belongs to the acetate uptake transporter (AceTr) (TC 2.A.96) family.</text>
</comment>